<evidence type="ECO:0000256" key="11">
    <source>
        <dbReference type="ARBA" id="ARBA00023204"/>
    </source>
</evidence>
<keyword evidence="11" id="KW-0234">DNA repair</keyword>
<keyword evidence="4" id="KW-0227">DNA damage</keyword>
<evidence type="ECO:0000256" key="8">
    <source>
        <dbReference type="ARBA" id="ARBA00022840"/>
    </source>
</evidence>
<name>A0A0X8JNI9_9BACT</name>
<keyword evidence="8 16" id="KW-0067">ATP-binding</keyword>
<evidence type="ECO:0000256" key="2">
    <source>
        <dbReference type="ARBA" id="ARBA00022723"/>
    </source>
</evidence>
<evidence type="ECO:0000256" key="14">
    <source>
        <dbReference type="ARBA" id="ARBA00034808"/>
    </source>
</evidence>
<evidence type="ECO:0000313" key="21">
    <source>
        <dbReference type="Proteomes" id="UP000063964"/>
    </source>
</evidence>
<feature type="domain" description="UvrD-like helicase C-terminal" evidence="19">
    <location>
        <begin position="465"/>
        <end position="726"/>
    </location>
</feature>
<dbReference type="InterPro" id="IPR004586">
    <property type="entry name" value="RecB"/>
</dbReference>
<evidence type="ECO:0000256" key="1">
    <source>
        <dbReference type="ARBA" id="ARBA00022722"/>
    </source>
</evidence>
<dbReference type="STRING" id="888061.AXF15_01885"/>
<dbReference type="GO" id="GO:0005829">
    <property type="term" value="C:cytosol"/>
    <property type="evidence" value="ECO:0007669"/>
    <property type="project" value="TreeGrafter"/>
</dbReference>
<dbReference type="EC" id="5.6.2.4" evidence="14"/>
<reference evidence="21" key="1">
    <citation type="submission" date="2016-02" db="EMBL/GenBank/DDBJ databases">
        <authorList>
            <person name="Holder M.E."/>
            <person name="Ajami N.J."/>
            <person name="Petrosino J.F."/>
        </authorList>
    </citation>
    <scope>NUCLEOTIDE SEQUENCE [LARGE SCALE GENOMIC DNA]</scope>
    <source>
        <strain evidence="21">DSM 12838</strain>
    </source>
</reference>
<dbReference type="Gene3D" id="3.40.50.300">
    <property type="entry name" value="P-loop containing nucleotide triphosphate hydrolases"/>
    <property type="match status" value="2"/>
</dbReference>
<comment type="catalytic activity">
    <reaction evidence="15">
        <text>ATP + H2O = ADP + phosphate + H(+)</text>
        <dbReference type="Rhea" id="RHEA:13065"/>
        <dbReference type="ChEBI" id="CHEBI:15377"/>
        <dbReference type="ChEBI" id="CHEBI:15378"/>
        <dbReference type="ChEBI" id="CHEBI:30616"/>
        <dbReference type="ChEBI" id="CHEBI:43474"/>
        <dbReference type="ChEBI" id="CHEBI:456216"/>
        <dbReference type="EC" id="5.6.2.4"/>
    </reaction>
</comment>
<dbReference type="Pfam" id="PF13361">
    <property type="entry name" value="UvrD_C"/>
    <property type="match status" value="2"/>
</dbReference>
<feature type="domain" description="UvrD-like helicase ATP-binding" evidence="18">
    <location>
        <begin position="1"/>
        <end position="435"/>
    </location>
</feature>
<evidence type="ECO:0000256" key="5">
    <source>
        <dbReference type="ARBA" id="ARBA00022801"/>
    </source>
</evidence>
<keyword evidence="12" id="KW-0413">Isomerase</keyword>
<dbReference type="GO" id="GO:0000725">
    <property type="term" value="P:recombinational repair"/>
    <property type="evidence" value="ECO:0007669"/>
    <property type="project" value="TreeGrafter"/>
</dbReference>
<dbReference type="GO" id="GO:0009338">
    <property type="term" value="C:exodeoxyribonuclease V complex"/>
    <property type="evidence" value="ECO:0007669"/>
    <property type="project" value="TreeGrafter"/>
</dbReference>
<keyword evidence="1" id="KW-0540">Nuclease</keyword>
<dbReference type="CDD" id="cd22352">
    <property type="entry name" value="RecB_C-like"/>
    <property type="match status" value="1"/>
</dbReference>
<dbReference type="InterPro" id="IPR011604">
    <property type="entry name" value="PDDEXK-like_dom_sf"/>
</dbReference>
<keyword evidence="6 16" id="KW-0347">Helicase</keyword>
<dbReference type="GO" id="GO:0046872">
    <property type="term" value="F:metal ion binding"/>
    <property type="evidence" value="ECO:0007669"/>
    <property type="project" value="UniProtKB-KW"/>
</dbReference>
<gene>
    <name evidence="20" type="ORF">AXF15_01885</name>
</gene>
<evidence type="ECO:0000256" key="3">
    <source>
        <dbReference type="ARBA" id="ARBA00022741"/>
    </source>
</evidence>
<keyword evidence="2" id="KW-0479">Metal-binding</keyword>
<dbReference type="Pfam" id="PF12705">
    <property type="entry name" value="PDDEXK_1"/>
    <property type="match status" value="1"/>
</dbReference>
<evidence type="ECO:0000313" key="20">
    <source>
        <dbReference type="EMBL" id="AMD91987.1"/>
    </source>
</evidence>
<dbReference type="InterPro" id="IPR011335">
    <property type="entry name" value="Restrct_endonuc-II-like"/>
</dbReference>
<organism evidence="20 21">
    <name type="scientific">Desulfomicrobium orale DSM 12838</name>
    <dbReference type="NCBI Taxonomy" id="888061"/>
    <lineage>
        <taxon>Bacteria</taxon>
        <taxon>Pseudomonadati</taxon>
        <taxon>Thermodesulfobacteriota</taxon>
        <taxon>Desulfovibrionia</taxon>
        <taxon>Desulfovibrionales</taxon>
        <taxon>Desulfomicrobiaceae</taxon>
        <taxon>Desulfomicrobium</taxon>
    </lineage>
</organism>
<dbReference type="PROSITE" id="PS51217">
    <property type="entry name" value="UVRD_HELICASE_CTER"/>
    <property type="match status" value="1"/>
</dbReference>
<evidence type="ECO:0000256" key="10">
    <source>
        <dbReference type="ARBA" id="ARBA00023125"/>
    </source>
</evidence>
<proteinExistence type="inferred from homology"/>
<dbReference type="GO" id="GO:0043138">
    <property type="term" value="F:3'-5' DNA helicase activity"/>
    <property type="evidence" value="ECO:0007669"/>
    <property type="project" value="UniProtKB-EC"/>
</dbReference>
<evidence type="ECO:0000256" key="15">
    <source>
        <dbReference type="ARBA" id="ARBA00048988"/>
    </source>
</evidence>
<dbReference type="RefSeq" id="WP_066602559.1">
    <property type="nucleotide sequence ID" value="NZ_CP014230.1"/>
</dbReference>
<sequence>MIREILDPRTAPLDGATLVEASAGTGKTYVLTSLFLRLLLEKRLPVDQILVVTFTKAATEELRGRIRKRLAEAARVLEGGETGDPFLAWLRETYGDTDAGALLRGALRNFDLARIFTIHGFCRHTLTRGGFESGNLFDTKLEPDLSGLVRQACLDFWRRRVLPLEGMTGAFVRGSVTVKRLTELASLPFLVQGPRLEPQDPAPDVHEAEEAFSMVAERLAALWPASREAVRAELFGHTALKANMSGPDRLEKRLAVLDAYAAAPGLKLADKLEELTPEYMASMTRKGAEPPDHPVFHLVGELLQRGRELMPLLERFCACLCRDFLAGLDEDLERRKAERNIQGFDDLIRAMRRAVDDGGFVRAAPYRAALIDEFQDTDGLQYAIFSTLFRDLPLFLIGDPKQAIYSFRGADLHTYLRAGKSCGRKVALGTNHRSTPELIRAVNRIFERPENPFLNPDIAYAPVHWPDGPRACPLIEDSRETPALTIWVPRGEKPLSQTEAQPLICRAVAAEISRLLRAAEQGRALLGDSPLRAADMAVLVETNRQGDLVHQALRTCGVHSVLHQPASVFDTPEALEILALLRALSESRGQTVLRTALSTVLMGLDAADLRLLDAEPRLLEEWEDRMSRWRELAGKQGVMAAMTRMLGETGVRPRLLGLPGGERRMTNVLHCLEILHARERETRASLPSLTRWFARQTALPLTEESQLRLDSDRDAVHIVTIHKSKGLEYPVVFCPFLYGQAKTGDGQILTHERGLVLDLGSEEFSRRRENALLEARAELIRLTYVALTRAASHCYMVWGRFKTAETSGPAWLFHGHRTVGNEAPGWRTISEQDMLEDLCALSGPEIEVADLPQTEARPVSRQAGPEDDLAPRPWTRHLPPSFGLTSFSGLTRSPGPAPHPGLDDTDAEDAFEEADADDPMAGFPRGATAGSCLHRVFELMDFSRPESVSPAVDQALDQFGMDPVWKPAVEDMAARVLDADLGGFRLSGMAERLVELEFLFPLRPVTREDLLRVYRRHAPEQPRELATHMERLHFEPRQGFMTGFIDLAVRHKGRFYLVDWKSNWLGPTARHYTPQTMRQTMTEHHYFLQCHLYCLALDRYLSLRMPGYRYEEHFGGARYVFLRGVDPARPGQGVYADRPEPEFLAALGDALFDDPVEP</sequence>
<dbReference type="SUPFAM" id="SSF52980">
    <property type="entry name" value="Restriction endonuclease-like"/>
    <property type="match status" value="1"/>
</dbReference>
<evidence type="ECO:0000256" key="17">
    <source>
        <dbReference type="SAM" id="MobiDB-lite"/>
    </source>
</evidence>
<feature type="binding site" evidence="16">
    <location>
        <begin position="21"/>
        <end position="28"/>
    </location>
    <ligand>
        <name>ATP</name>
        <dbReference type="ChEBI" id="CHEBI:30616"/>
    </ligand>
</feature>
<dbReference type="PROSITE" id="PS51198">
    <property type="entry name" value="UVRD_HELICASE_ATP_BIND"/>
    <property type="match status" value="1"/>
</dbReference>
<keyword evidence="7" id="KW-0269">Exonuclease</keyword>
<dbReference type="GO" id="GO:0008854">
    <property type="term" value="F:exodeoxyribonuclease V activity"/>
    <property type="evidence" value="ECO:0007669"/>
    <property type="project" value="InterPro"/>
</dbReference>
<dbReference type="InterPro" id="IPR038726">
    <property type="entry name" value="PDDEXK_AddAB-type"/>
</dbReference>
<evidence type="ECO:0000256" key="13">
    <source>
        <dbReference type="ARBA" id="ARBA00034617"/>
    </source>
</evidence>
<keyword evidence="5 16" id="KW-0378">Hydrolase</keyword>
<dbReference type="HAMAP" id="MF_01485">
    <property type="entry name" value="RecB"/>
    <property type="match status" value="1"/>
</dbReference>
<dbReference type="GO" id="GO:0005524">
    <property type="term" value="F:ATP binding"/>
    <property type="evidence" value="ECO:0007669"/>
    <property type="project" value="UniProtKB-UniRule"/>
</dbReference>
<dbReference type="Gene3D" id="3.90.320.10">
    <property type="match status" value="1"/>
</dbReference>
<dbReference type="InterPro" id="IPR014016">
    <property type="entry name" value="UvrD-like_ATP-bd"/>
</dbReference>
<dbReference type="AlphaFoldDB" id="A0A0X8JNI9"/>
<feature type="region of interest" description="Disordered" evidence="17">
    <location>
        <begin position="852"/>
        <end position="906"/>
    </location>
</feature>
<dbReference type="InterPro" id="IPR027417">
    <property type="entry name" value="P-loop_NTPase"/>
</dbReference>
<evidence type="ECO:0000256" key="9">
    <source>
        <dbReference type="ARBA" id="ARBA00022842"/>
    </source>
</evidence>
<dbReference type="GO" id="GO:0016887">
    <property type="term" value="F:ATP hydrolysis activity"/>
    <property type="evidence" value="ECO:0007669"/>
    <property type="project" value="RHEA"/>
</dbReference>
<dbReference type="Proteomes" id="UP000063964">
    <property type="component" value="Chromosome"/>
</dbReference>
<dbReference type="Gene3D" id="1.10.3170.10">
    <property type="entry name" value="Recbcd, chain B, domain 2"/>
    <property type="match status" value="1"/>
</dbReference>
<evidence type="ECO:0000256" key="12">
    <source>
        <dbReference type="ARBA" id="ARBA00023235"/>
    </source>
</evidence>
<dbReference type="SUPFAM" id="SSF52540">
    <property type="entry name" value="P-loop containing nucleoside triphosphate hydrolases"/>
    <property type="match status" value="1"/>
</dbReference>
<dbReference type="InterPro" id="IPR014017">
    <property type="entry name" value="DNA_helicase_UvrD-like_C"/>
</dbReference>
<dbReference type="EMBL" id="CP014230">
    <property type="protein sequence ID" value="AMD91987.1"/>
    <property type="molecule type" value="Genomic_DNA"/>
</dbReference>
<evidence type="ECO:0000259" key="18">
    <source>
        <dbReference type="PROSITE" id="PS51198"/>
    </source>
</evidence>
<keyword evidence="21" id="KW-1185">Reference proteome</keyword>
<evidence type="ECO:0000256" key="4">
    <source>
        <dbReference type="ARBA" id="ARBA00022763"/>
    </source>
</evidence>
<dbReference type="PANTHER" id="PTHR11070:SF23">
    <property type="entry name" value="RECBCD ENZYME SUBUNIT RECB"/>
    <property type="match status" value="1"/>
</dbReference>
<accession>A0A0X8JNI9</accession>
<evidence type="ECO:0000259" key="19">
    <source>
        <dbReference type="PROSITE" id="PS51217"/>
    </source>
</evidence>
<keyword evidence="10" id="KW-0238">DNA-binding</keyword>
<dbReference type="PANTHER" id="PTHR11070">
    <property type="entry name" value="UVRD / RECB / PCRA DNA HELICASE FAMILY MEMBER"/>
    <property type="match status" value="1"/>
</dbReference>
<dbReference type="GO" id="GO:0003677">
    <property type="term" value="F:DNA binding"/>
    <property type="evidence" value="ECO:0007669"/>
    <property type="project" value="UniProtKB-KW"/>
</dbReference>
<comment type="catalytic activity">
    <reaction evidence="13">
        <text>Couples ATP hydrolysis with the unwinding of duplex DNA by translocating in the 3'-5' direction.</text>
        <dbReference type="EC" id="5.6.2.4"/>
    </reaction>
</comment>
<dbReference type="NCBIfam" id="TIGR00609">
    <property type="entry name" value="recB"/>
    <property type="match status" value="1"/>
</dbReference>
<evidence type="ECO:0000256" key="7">
    <source>
        <dbReference type="ARBA" id="ARBA00022839"/>
    </source>
</evidence>
<dbReference type="KEGG" id="doa:AXF15_01885"/>
<dbReference type="InterPro" id="IPR000212">
    <property type="entry name" value="DNA_helicase_UvrD/REP"/>
</dbReference>
<protein>
    <recommendedName>
        <fullName evidence="14">DNA 3'-5' helicase</fullName>
        <ecNumber evidence="14">5.6.2.4</ecNumber>
    </recommendedName>
</protein>
<evidence type="ECO:0000256" key="6">
    <source>
        <dbReference type="ARBA" id="ARBA00022806"/>
    </source>
</evidence>
<keyword evidence="3 16" id="KW-0547">Nucleotide-binding</keyword>
<evidence type="ECO:0000256" key="16">
    <source>
        <dbReference type="PROSITE-ProRule" id="PRU00560"/>
    </source>
</evidence>
<keyword evidence="9" id="KW-0460">Magnesium</keyword>
<dbReference type="Gene3D" id="1.10.486.10">
    <property type="entry name" value="PCRA, domain 4"/>
    <property type="match status" value="1"/>
</dbReference>
<dbReference type="Pfam" id="PF00580">
    <property type="entry name" value="UvrD-helicase"/>
    <property type="match status" value="2"/>
</dbReference>